<evidence type="ECO:0000313" key="2">
    <source>
        <dbReference type="EMBL" id="KAK9810714.1"/>
    </source>
</evidence>
<keyword evidence="3" id="KW-1185">Reference proteome</keyword>
<proteinExistence type="predicted"/>
<dbReference type="AlphaFoldDB" id="A0AAW1PM97"/>
<evidence type="ECO:0000256" key="1">
    <source>
        <dbReference type="SAM" id="MobiDB-lite"/>
    </source>
</evidence>
<organism evidence="2 3">
    <name type="scientific">Symbiochloris irregularis</name>
    <dbReference type="NCBI Taxonomy" id="706552"/>
    <lineage>
        <taxon>Eukaryota</taxon>
        <taxon>Viridiplantae</taxon>
        <taxon>Chlorophyta</taxon>
        <taxon>core chlorophytes</taxon>
        <taxon>Trebouxiophyceae</taxon>
        <taxon>Trebouxiales</taxon>
        <taxon>Trebouxiaceae</taxon>
        <taxon>Symbiochloris</taxon>
    </lineage>
</organism>
<reference evidence="2 3" key="1">
    <citation type="journal article" date="2024" name="Nat. Commun.">
        <title>Phylogenomics reveals the evolutionary origins of lichenization in chlorophyte algae.</title>
        <authorList>
            <person name="Puginier C."/>
            <person name="Libourel C."/>
            <person name="Otte J."/>
            <person name="Skaloud P."/>
            <person name="Haon M."/>
            <person name="Grisel S."/>
            <person name="Petersen M."/>
            <person name="Berrin J.G."/>
            <person name="Delaux P.M."/>
            <person name="Dal Grande F."/>
            <person name="Keller J."/>
        </authorList>
    </citation>
    <scope>NUCLEOTIDE SEQUENCE [LARGE SCALE GENOMIC DNA]</scope>
    <source>
        <strain evidence="2 3">SAG 2036</strain>
    </source>
</reference>
<feature type="region of interest" description="Disordered" evidence="1">
    <location>
        <begin position="17"/>
        <end position="40"/>
    </location>
</feature>
<dbReference type="Proteomes" id="UP001465755">
    <property type="component" value="Unassembled WGS sequence"/>
</dbReference>
<comment type="caution">
    <text evidence="2">The sequence shown here is derived from an EMBL/GenBank/DDBJ whole genome shotgun (WGS) entry which is preliminary data.</text>
</comment>
<name>A0AAW1PM97_9CHLO</name>
<protein>
    <submittedName>
        <fullName evidence="2">Uncharacterized protein</fullName>
    </submittedName>
</protein>
<feature type="compositionally biased region" description="Low complexity" evidence="1">
    <location>
        <begin position="23"/>
        <end position="35"/>
    </location>
</feature>
<evidence type="ECO:0000313" key="3">
    <source>
        <dbReference type="Proteomes" id="UP001465755"/>
    </source>
</evidence>
<dbReference type="EMBL" id="JALJOQ010000014">
    <property type="protein sequence ID" value="KAK9810714.1"/>
    <property type="molecule type" value="Genomic_DNA"/>
</dbReference>
<accession>A0AAW1PM97</accession>
<gene>
    <name evidence="2" type="ORF">WJX73_001962</name>
</gene>
<sequence length="124" mass="12150">MLICGCVSARNLLQNGQPGPGSSGPVSCTTSSGSPQGSDCTDAANSLDAETKFGESLVAGKTCTIVATSESCSINVCGATSGGITAPEIQAIISNCNSDCAPNGGQLGCTDYVGNGLVVNAFHS</sequence>